<comment type="caution">
    <text evidence="5">The sequence shown here is derived from an EMBL/GenBank/DDBJ whole genome shotgun (WGS) entry which is preliminary data.</text>
</comment>
<keyword evidence="6" id="KW-1185">Reference proteome</keyword>
<evidence type="ECO:0000256" key="3">
    <source>
        <dbReference type="ARBA" id="ARBA00023315"/>
    </source>
</evidence>
<dbReference type="Pfam" id="PF03588">
    <property type="entry name" value="Leu_Phe_trans"/>
    <property type="match status" value="1"/>
</dbReference>
<protein>
    <recommendedName>
        <fullName evidence="4">Leucyl/phenylalanyl-tRNA--protein transferase</fullName>
        <ecNumber evidence="4">2.3.2.6</ecNumber>
    </recommendedName>
    <alternativeName>
        <fullName evidence="4">L/F-transferase</fullName>
    </alternativeName>
    <alternativeName>
        <fullName evidence="4">Leucyltransferase</fullName>
    </alternativeName>
    <alternativeName>
        <fullName evidence="4">Phenyalanyltransferase</fullName>
    </alternativeName>
</protein>
<dbReference type="HAMAP" id="MF_00688">
    <property type="entry name" value="Leu_Phe_trans"/>
    <property type="match status" value="1"/>
</dbReference>
<evidence type="ECO:0000256" key="1">
    <source>
        <dbReference type="ARBA" id="ARBA00022490"/>
    </source>
</evidence>
<comment type="subcellular location">
    <subcellularLocation>
        <location evidence="4">Cytoplasm</location>
    </subcellularLocation>
</comment>
<gene>
    <name evidence="4 5" type="primary">aat</name>
    <name evidence="5" type="ORF">L0U88_00940</name>
</gene>
<keyword evidence="3 4" id="KW-0012">Acyltransferase</keyword>
<keyword evidence="1 4" id="KW-0963">Cytoplasm</keyword>
<comment type="catalytic activity">
    <reaction evidence="4">
        <text>N-terminal L-arginyl-[protein] + L-leucyl-tRNA(Leu) = N-terminal L-leucyl-L-arginyl-[protein] + tRNA(Leu) + H(+)</text>
        <dbReference type="Rhea" id="RHEA:50416"/>
        <dbReference type="Rhea" id="RHEA-COMP:9613"/>
        <dbReference type="Rhea" id="RHEA-COMP:9622"/>
        <dbReference type="Rhea" id="RHEA-COMP:12672"/>
        <dbReference type="Rhea" id="RHEA-COMP:12673"/>
        <dbReference type="ChEBI" id="CHEBI:15378"/>
        <dbReference type="ChEBI" id="CHEBI:64719"/>
        <dbReference type="ChEBI" id="CHEBI:78442"/>
        <dbReference type="ChEBI" id="CHEBI:78494"/>
        <dbReference type="ChEBI" id="CHEBI:133044"/>
        <dbReference type="EC" id="2.3.2.6"/>
    </reaction>
</comment>
<dbReference type="Proteomes" id="UP001200145">
    <property type="component" value="Unassembled WGS sequence"/>
</dbReference>
<dbReference type="InterPro" id="IPR016181">
    <property type="entry name" value="Acyl_CoA_acyltransferase"/>
</dbReference>
<evidence type="ECO:0000256" key="4">
    <source>
        <dbReference type="HAMAP-Rule" id="MF_00688"/>
    </source>
</evidence>
<dbReference type="RefSeq" id="WP_234863646.1">
    <property type="nucleotide sequence ID" value="NZ_JAKEVY010000001.1"/>
</dbReference>
<evidence type="ECO:0000256" key="2">
    <source>
        <dbReference type="ARBA" id="ARBA00022679"/>
    </source>
</evidence>
<dbReference type="SUPFAM" id="SSF55729">
    <property type="entry name" value="Acyl-CoA N-acyltransferases (Nat)"/>
    <property type="match status" value="1"/>
</dbReference>
<comment type="function">
    <text evidence="4">Functions in the N-end rule pathway of protein degradation where it conjugates Leu, Phe and, less efficiently, Met from aminoacyl-tRNAs to the N-termini of proteins containing an N-terminal arginine or lysine.</text>
</comment>
<name>A0ABS9BC73_9BACT</name>
<reference evidence="5 6" key="1">
    <citation type="submission" date="2022-01" db="EMBL/GenBank/DDBJ databases">
        <title>Flavihumibacter sp. nov., isolated from sediment of a river.</title>
        <authorList>
            <person name="Liu H."/>
        </authorList>
    </citation>
    <scope>NUCLEOTIDE SEQUENCE [LARGE SCALE GENOMIC DNA]</scope>
    <source>
        <strain evidence="5 6">RY-1</strain>
    </source>
</reference>
<comment type="similarity">
    <text evidence="4">Belongs to the L/F-transferase family.</text>
</comment>
<dbReference type="NCBIfam" id="TIGR00667">
    <property type="entry name" value="aat"/>
    <property type="match status" value="1"/>
</dbReference>
<comment type="catalytic activity">
    <reaction evidence="4">
        <text>L-phenylalanyl-tRNA(Phe) + an N-terminal L-alpha-aminoacyl-[protein] = an N-terminal L-phenylalanyl-L-alpha-aminoacyl-[protein] + tRNA(Phe)</text>
        <dbReference type="Rhea" id="RHEA:43632"/>
        <dbReference type="Rhea" id="RHEA-COMP:9668"/>
        <dbReference type="Rhea" id="RHEA-COMP:9699"/>
        <dbReference type="Rhea" id="RHEA-COMP:10636"/>
        <dbReference type="Rhea" id="RHEA-COMP:10637"/>
        <dbReference type="ChEBI" id="CHEBI:78442"/>
        <dbReference type="ChEBI" id="CHEBI:78531"/>
        <dbReference type="ChEBI" id="CHEBI:78597"/>
        <dbReference type="ChEBI" id="CHEBI:83561"/>
        <dbReference type="EC" id="2.3.2.6"/>
    </reaction>
</comment>
<sequence length="216" mass="24784">MPVFLLEEALLFPPVELANEDGLLAVGGDLSVERLLLAYRSGIFPWYDEGPILWWSPDPRFVLFPDELRIHKSMRPYLNQPKYDYRYNTAFRRVIESCGKVPRRDQPGTWIQPELIEAYTRLHELGFVISAEAWEQGELVGGLYGVRLGHFFFGESMFSLKPNASKFAFIKLVQQLASEGVELIDCQVYTEHLESLGARMIPRAEFIQLLNRGLSS</sequence>
<dbReference type="GO" id="GO:0008914">
    <property type="term" value="F:leucyl-tRNA--protein transferase activity"/>
    <property type="evidence" value="ECO:0007669"/>
    <property type="project" value="UniProtKB-EC"/>
</dbReference>
<evidence type="ECO:0000313" key="6">
    <source>
        <dbReference type="Proteomes" id="UP001200145"/>
    </source>
</evidence>
<dbReference type="InterPro" id="IPR004616">
    <property type="entry name" value="Leu/Phe-tRNA_Trfase"/>
</dbReference>
<keyword evidence="2 4" id="KW-0808">Transferase</keyword>
<dbReference type="PANTHER" id="PTHR30098:SF2">
    <property type="entry name" value="LEUCYL_PHENYLALANYL-TRNA--PROTEIN TRANSFERASE"/>
    <property type="match status" value="1"/>
</dbReference>
<proteinExistence type="inferred from homology"/>
<organism evidence="5 6">
    <name type="scientific">Flavihumibacter fluminis</name>
    <dbReference type="NCBI Taxonomy" id="2909236"/>
    <lineage>
        <taxon>Bacteria</taxon>
        <taxon>Pseudomonadati</taxon>
        <taxon>Bacteroidota</taxon>
        <taxon>Chitinophagia</taxon>
        <taxon>Chitinophagales</taxon>
        <taxon>Chitinophagaceae</taxon>
        <taxon>Flavihumibacter</taxon>
    </lineage>
</organism>
<dbReference type="InterPro" id="IPR042221">
    <property type="entry name" value="Leu/Phe-tRNA_Trfase_N"/>
</dbReference>
<accession>A0ABS9BC73</accession>
<comment type="catalytic activity">
    <reaction evidence="4">
        <text>N-terminal L-lysyl-[protein] + L-leucyl-tRNA(Leu) = N-terminal L-leucyl-L-lysyl-[protein] + tRNA(Leu) + H(+)</text>
        <dbReference type="Rhea" id="RHEA:12340"/>
        <dbReference type="Rhea" id="RHEA-COMP:9613"/>
        <dbReference type="Rhea" id="RHEA-COMP:9622"/>
        <dbReference type="Rhea" id="RHEA-COMP:12670"/>
        <dbReference type="Rhea" id="RHEA-COMP:12671"/>
        <dbReference type="ChEBI" id="CHEBI:15378"/>
        <dbReference type="ChEBI" id="CHEBI:65249"/>
        <dbReference type="ChEBI" id="CHEBI:78442"/>
        <dbReference type="ChEBI" id="CHEBI:78494"/>
        <dbReference type="ChEBI" id="CHEBI:133043"/>
        <dbReference type="EC" id="2.3.2.6"/>
    </reaction>
</comment>
<dbReference type="PANTHER" id="PTHR30098">
    <property type="entry name" value="LEUCYL/PHENYLALANYL-TRNA--PROTEIN TRANSFERASE"/>
    <property type="match status" value="1"/>
</dbReference>
<dbReference type="EMBL" id="JAKEVY010000001">
    <property type="protein sequence ID" value="MCF1713189.1"/>
    <property type="molecule type" value="Genomic_DNA"/>
</dbReference>
<dbReference type="Gene3D" id="3.30.70.3550">
    <property type="entry name" value="Leucyl/phenylalanyl-tRNA-protein transferase, N-terminal domain"/>
    <property type="match status" value="1"/>
</dbReference>
<dbReference type="InterPro" id="IPR042203">
    <property type="entry name" value="Leu/Phe-tRNA_Trfase_C"/>
</dbReference>
<dbReference type="Gene3D" id="3.40.630.70">
    <property type="entry name" value="Leucyl/phenylalanyl-tRNA-protein transferase, C-terminal domain"/>
    <property type="match status" value="1"/>
</dbReference>
<evidence type="ECO:0000313" key="5">
    <source>
        <dbReference type="EMBL" id="MCF1713189.1"/>
    </source>
</evidence>
<dbReference type="EC" id="2.3.2.6" evidence="4"/>